<keyword evidence="3 6" id="KW-0812">Transmembrane</keyword>
<evidence type="ECO:0000256" key="4">
    <source>
        <dbReference type="ARBA" id="ARBA00022989"/>
    </source>
</evidence>
<sequence length="236" mass="27017">MFWFEQGICVLPAFLVVWSSCTFIISYLIALFRHDVDVIFPFISDTAANPPESCLFGLMTFVSACAGIATVYARYKFVEKLNEDTGVVWPRLNKAALWLGMLSCLGMCIVATFQETLVTKVHDAGALLFFMSGILYIVLQSWISFRAYPYGPSLCVCRVQSGIALLALLAFFPMVVCVRFVNQTKMHRQKDDEDYHFFLASSVCEWIVSFSFICFFFTYIHDFKRFTLKVKTECQR</sequence>
<evidence type="ECO:0000256" key="3">
    <source>
        <dbReference type="ARBA" id="ARBA00022692"/>
    </source>
</evidence>
<dbReference type="PANTHER" id="PTHR21324:SF11">
    <property type="entry name" value="DNA DAMAGE-REGULATED AUTOPHAGY MODULATOR PROTEIN 1"/>
    <property type="match status" value="1"/>
</dbReference>
<comment type="subcellular location">
    <subcellularLocation>
        <location evidence="1">Endomembrane system</location>
        <topology evidence="1">Multi-pass membrane protein</topology>
    </subcellularLocation>
</comment>
<dbReference type="Proteomes" id="UP000472267">
    <property type="component" value="Chromosome 17"/>
</dbReference>
<reference evidence="8" key="1">
    <citation type="submission" date="2019-06" db="EMBL/GenBank/DDBJ databases">
        <authorList>
            <consortium name="Wellcome Sanger Institute Data Sharing"/>
        </authorList>
    </citation>
    <scope>NUCLEOTIDE SEQUENCE [LARGE SCALE GENOMIC DNA]</scope>
</reference>
<evidence type="ECO:0000259" key="7">
    <source>
        <dbReference type="Pfam" id="PF10277"/>
    </source>
</evidence>
<dbReference type="InterPro" id="IPR019402">
    <property type="entry name" value="CWH43_N"/>
</dbReference>
<dbReference type="PANTHER" id="PTHR21324">
    <property type="entry name" value="FASTING-INDUCIBLE INTEGRAL MEMBRANE PROTEIN TM6P1-RELATED"/>
    <property type="match status" value="1"/>
</dbReference>
<name>A0A672GDE1_SALFA</name>
<feature type="transmembrane region" description="Helical" evidence="6">
    <location>
        <begin position="125"/>
        <end position="143"/>
    </location>
</feature>
<comment type="similarity">
    <text evidence="2">Belongs to the DRAM/TMEM150 family.</text>
</comment>
<proteinExistence type="inferred from homology"/>
<dbReference type="GO" id="GO:0010506">
    <property type="term" value="P:regulation of autophagy"/>
    <property type="evidence" value="ECO:0007669"/>
    <property type="project" value="TreeGrafter"/>
</dbReference>
<protein>
    <recommendedName>
        <fullName evidence="7">CWH43-like N-terminal domain-containing protein</fullName>
    </recommendedName>
</protein>
<dbReference type="Ensembl" id="ENSSFAT00005017518.1">
    <property type="protein sequence ID" value="ENSSFAP00005016858.1"/>
    <property type="gene ID" value="ENSSFAG00005008926.1"/>
</dbReference>
<dbReference type="RefSeq" id="XP_029969287.1">
    <property type="nucleotide sequence ID" value="XM_030113427.1"/>
</dbReference>
<feature type="transmembrane region" description="Helical" evidence="6">
    <location>
        <begin position="95"/>
        <end position="113"/>
    </location>
</feature>
<accession>A0A672GDE1</accession>
<feature type="transmembrane region" description="Helical" evidence="6">
    <location>
        <begin position="194"/>
        <end position="220"/>
    </location>
</feature>
<dbReference type="InterPro" id="IPR050911">
    <property type="entry name" value="DRAM/TMEM150_Autophagy_Mod"/>
</dbReference>
<feature type="transmembrane region" description="Helical" evidence="6">
    <location>
        <begin position="53"/>
        <end position="75"/>
    </location>
</feature>
<dbReference type="Pfam" id="PF10277">
    <property type="entry name" value="Frag1"/>
    <property type="match status" value="1"/>
</dbReference>
<reference evidence="8" key="2">
    <citation type="submission" date="2025-08" db="UniProtKB">
        <authorList>
            <consortium name="Ensembl"/>
        </authorList>
    </citation>
    <scope>IDENTIFICATION</scope>
</reference>
<dbReference type="CTD" id="55332"/>
<evidence type="ECO:0000256" key="6">
    <source>
        <dbReference type="SAM" id="Phobius"/>
    </source>
</evidence>
<dbReference type="GO" id="GO:0005764">
    <property type="term" value="C:lysosome"/>
    <property type="evidence" value="ECO:0007669"/>
    <property type="project" value="TreeGrafter"/>
</dbReference>
<keyword evidence="4 6" id="KW-1133">Transmembrane helix</keyword>
<feature type="transmembrane region" description="Helical" evidence="6">
    <location>
        <begin position="12"/>
        <end position="32"/>
    </location>
</feature>
<dbReference type="GO" id="GO:0012505">
    <property type="term" value="C:endomembrane system"/>
    <property type="evidence" value="ECO:0007669"/>
    <property type="project" value="UniProtKB-SubCell"/>
</dbReference>
<evidence type="ECO:0000256" key="1">
    <source>
        <dbReference type="ARBA" id="ARBA00004127"/>
    </source>
</evidence>
<evidence type="ECO:0000256" key="2">
    <source>
        <dbReference type="ARBA" id="ARBA00006565"/>
    </source>
</evidence>
<evidence type="ECO:0000256" key="5">
    <source>
        <dbReference type="ARBA" id="ARBA00023136"/>
    </source>
</evidence>
<dbReference type="GeneID" id="115404193"/>
<evidence type="ECO:0000313" key="8">
    <source>
        <dbReference type="Ensembl" id="ENSSFAP00005016858.1"/>
    </source>
</evidence>
<gene>
    <name evidence="8" type="primary">dram1</name>
</gene>
<reference evidence="8" key="3">
    <citation type="submission" date="2025-09" db="UniProtKB">
        <authorList>
            <consortium name="Ensembl"/>
        </authorList>
    </citation>
    <scope>IDENTIFICATION</scope>
</reference>
<dbReference type="InParanoid" id="A0A672GDE1"/>
<organism evidence="8 9">
    <name type="scientific">Salarias fasciatus</name>
    <name type="common">Jewelled blenny</name>
    <name type="synonym">Blennius fasciatus</name>
    <dbReference type="NCBI Taxonomy" id="181472"/>
    <lineage>
        <taxon>Eukaryota</taxon>
        <taxon>Metazoa</taxon>
        <taxon>Chordata</taxon>
        <taxon>Craniata</taxon>
        <taxon>Vertebrata</taxon>
        <taxon>Euteleostomi</taxon>
        <taxon>Actinopterygii</taxon>
        <taxon>Neopterygii</taxon>
        <taxon>Teleostei</taxon>
        <taxon>Neoteleostei</taxon>
        <taxon>Acanthomorphata</taxon>
        <taxon>Ovalentaria</taxon>
        <taxon>Blenniimorphae</taxon>
        <taxon>Blenniiformes</taxon>
        <taxon>Blennioidei</taxon>
        <taxon>Blenniidae</taxon>
        <taxon>Salariinae</taxon>
        <taxon>Salarias</taxon>
    </lineage>
</organism>
<keyword evidence="9" id="KW-1185">Reference proteome</keyword>
<dbReference type="AlphaFoldDB" id="A0A672GDE1"/>
<feature type="domain" description="CWH43-like N-terminal" evidence="7">
    <location>
        <begin position="9"/>
        <end position="225"/>
    </location>
</feature>
<keyword evidence="5 6" id="KW-0472">Membrane</keyword>
<dbReference type="OrthoDB" id="191706at2759"/>
<evidence type="ECO:0000313" key="9">
    <source>
        <dbReference type="Proteomes" id="UP000472267"/>
    </source>
</evidence>
<dbReference type="OMA" id="QNRLALW"/>
<feature type="transmembrane region" description="Helical" evidence="6">
    <location>
        <begin position="163"/>
        <end position="182"/>
    </location>
</feature>